<dbReference type="PROSITE" id="PS50014">
    <property type="entry name" value="BROMODOMAIN_2"/>
    <property type="match status" value="1"/>
</dbReference>
<evidence type="ECO:0000256" key="1">
    <source>
        <dbReference type="ARBA" id="ARBA00004123"/>
    </source>
</evidence>
<feature type="domain" description="Bromo" evidence="10">
    <location>
        <begin position="1267"/>
        <end position="1309"/>
    </location>
</feature>
<dbReference type="Gene3D" id="3.40.50.300">
    <property type="entry name" value="P-loop containing nucleotide triphosphate hydrolases"/>
    <property type="match status" value="2"/>
</dbReference>
<dbReference type="InterPro" id="IPR045199">
    <property type="entry name" value="ATAD2-like"/>
</dbReference>
<feature type="compositionally biased region" description="Acidic residues" evidence="9">
    <location>
        <begin position="119"/>
        <end position="145"/>
    </location>
</feature>
<dbReference type="PANTHER" id="PTHR23069">
    <property type="entry name" value="AAA DOMAIN-CONTAINING"/>
    <property type="match status" value="1"/>
</dbReference>
<comment type="subcellular location">
    <subcellularLocation>
        <location evidence="1">Nucleus</location>
    </subcellularLocation>
</comment>
<feature type="compositionally biased region" description="Basic and acidic residues" evidence="9">
    <location>
        <begin position="1421"/>
        <end position="1431"/>
    </location>
</feature>
<name>A0A9P4TXG3_9PEZI</name>
<keyword evidence="6 8" id="KW-0103">Bromodomain</keyword>
<feature type="compositionally biased region" description="Acidic residues" evidence="9">
    <location>
        <begin position="288"/>
        <end position="314"/>
    </location>
</feature>
<dbReference type="InterPro" id="IPR041569">
    <property type="entry name" value="AAA_lid_3"/>
</dbReference>
<feature type="compositionally biased region" description="Basic residues" evidence="9">
    <location>
        <begin position="36"/>
        <end position="45"/>
    </location>
</feature>
<feature type="compositionally biased region" description="Gly residues" evidence="9">
    <location>
        <begin position="47"/>
        <end position="58"/>
    </location>
</feature>
<feature type="compositionally biased region" description="Basic residues" evidence="9">
    <location>
        <begin position="157"/>
        <end position="169"/>
    </location>
</feature>
<dbReference type="InterPro" id="IPR003959">
    <property type="entry name" value="ATPase_AAA_core"/>
</dbReference>
<dbReference type="Gene3D" id="1.10.8.60">
    <property type="match status" value="1"/>
</dbReference>
<dbReference type="SMART" id="SM00382">
    <property type="entry name" value="AAA"/>
    <property type="match status" value="2"/>
</dbReference>
<feature type="compositionally biased region" description="Polar residues" evidence="9">
    <location>
        <begin position="1536"/>
        <end position="1562"/>
    </location>
</feature>
<feature type="compositionally biased region" description="Basic and acidic residues" evidence="9">
    <location>
        <begin position="1752"/>
        <end position="1767"/>
    </location>
</feature>
<evidence type="ECO:0000256" key="7">
    <source>
        <dbReference type="ARBA" id="ARBA00023242"/>
    </source>
</evidence>
<feature type="compositionally biased region" description="Basic and acidic residues" evidence="9">
    <location>
        <begin position="491"/>
        <end position="500"/>
    </location>
</feature>
<evidence type="ECO:0000256" key="8">
    <source>
        <dbReference type="PROSITE-ProRule" id="PRU00035"/>
    </source>
</evidence>
<feature type="region of interest" description="Disordered" evidence="9">
    <location>
        <begin position="1593"/>
        <end position="1614"/>
    </location>
</feature>
<evidence type="ECO:0000256" key="4">
    <source>
        <dbReference type="ARBA" id="ARBA00022801"/>
    </source>
</evidence>
<dbReference type="Pfam" id="PF00004">
    <property type="entry name" value="AAA"/>
    <property type="match status" value="1"/>
</dbReference>
<dbReference type="GO" id="GO:0042393">
    <property type="term" value="F:histone binding"/>
    <property type="evidence" value="ECO:0007669"/>
    <property type="project" value="TreeGrafter"/>
</dbReference>
<dbReference type="InterPro" id="IPR003960">
    <property type="entry name" value="ATPase_AAA_CS"/>
</dbReference>
<feature type="compositionally biased region" description="Basic and acidic residues" evidence="9">
    <location>
        <begin position="176"/>
        <end position="186"/>
    </location>
</feature>
<feature type="region of interest" description="Disordered" evidence="9">
    <location>
        <begin position="1474"/>
        <end position="1570"/>
    </location>
</feature>
<dbReference type="CDD" id="cd05491">
    <property type="entry name" value="Bromo_TBP7_like"/>
    <property type="match status" value="1"/>
</dbReference>
<dbReference type="Pfam" id="PF17862">
    <property type="entry name" value="AAA_lid_3"/>
    <property type="match status" value="1"/>
</dbReference>
<feature type="compositionally biased region" description="Basic and acidic residues" evidence="9">
    <location>
        <begin position="9"/>
        <end position="21"/>
    </location>
</feature>
<feature type="compositionally biased region" description="Low complexity" evidence="9">
    <location>
        <begin position="1595"/>
        <end position="1609"/>
    </location>
</feature>
<evidence type="ECO:0000256" key="3">
    <source>
        <dbReference type="ARBA" id="ARBA00022741"/>
    </source>
</evidence>
<dbReference type="GO" id="GO:0006337">
    <property type="term" value="P:nucleosome disassembly"/>
    <property type="evidence" value="ECO:0007669"/>
    <property type="project" value="TreeGrafter"/>
</dbReference>
<dbReference type="InterPro" id="IPR001487">
    <property type="entry name" value="Bromodomain"/>
</dbReference>
<dbReference type="Proteomes" id="UP000800235">
    <property type="component" value="Unassembled WGS sequence"/>
</dbReference>
<feature type="compositionally biased region" description="Basic residues" evidence="9">
    <location>
        <begin position="475"/>
        <end position="484"/>
    </location>
</feature>
<evidence type="ECO:0000256" key="2">
    <source>
        <dbReference type="ARBA" id="ARBA00006914"/>
    </source>
</evidence>
<dbReference type="GO" id="GO:0005524">
    <property type="term" value="F:ATP binding"/>
    <property type="evidence" value="ECO:0007669"/>
    <property type="project" value="UniProtKB-KW"/>
</dbReference>
<accession>A0A9P4TXG3</accession>
<dbReference type="GO" id="GO:0016887">
    <property type="term" value="F:ATP hydrolysis activity"/>
    <property type="evidence" value="ECO:0007669"/>
    <property type="project" value="InterPro"/>
</dbReference>
<proteinExistence type="inferred from homology"/>
<dbReference type="GO" id="GO:0006334">
    <property type="term" value="P:nucleosome assembly"/>
    <property type="evidence" value="ECO:0007669"/>
    <property type="project" value="TreeGrafter"/>
</dbReference>
<feature type="region of interest" description="Disordered" evidence="9">
    <location>
        <begin position="1634"/>
        <end position="1654"/>
    </location>
</feature>
<dbReference type="GO" id="GO:0005634">
    <property type="term" value="C:nucleus"/>
    <property type="evidence" value="ECO:0007669"/>
    <property type="project" value="UniProtKB-SubCell"/>
</dbReference>
<protein>
    <submittedName>
        <fullName evidence="11">AAA-domain-containing protein</fullName>
    </submittedName>
</protein>
<dbReference type="InterPro" id="IPR003593">
    <property type="entry name" value="AAA+_ATPase"/>
</dbReference>
<dbReference type="GO" id="GO:0003682">
    <property type="term" value="F:chromatin binding"/>
    <property type="evidence" value="ECO:0007669"/>
    <property type="project" value="TreeGrafter"/>
</dbReference>
<feature type="region of interest" description="Disordered" evidence="9">
    <location>
        <begin position="1397"/>
        <end position="1437"/>
    </location>
</feature>
<gene>
    <name evidence="11" type="ORF">EJ08DRAFT_697603</name>
</gene>
<dbReference type="InterPro" id="IPR036427">
    <property type="entry name" value="Bromodomain-like_sf"/>
</dbReference>
<organism evidence="11 12">
    <name type="scientific">Tothia fuscella</name>
    <dbReference type="NCBI Taxonomy" id="1048955"/>
    <lineage>
        <taxon>Eukaryota</taxon>
        <taxon>Fungi</taxon>
        <taxon>Dikarya</taxon>
        <taxon>Ascomycota</taxon>
        <taxon>Pezizomycotina</taxon>
        <taxon>Dothideomycetes</taxon>
        <taxon>Pleosporomycetidae</taxon>
        <taxon>Venturiales</taxon>
        <taxon>Cylindrosympodiaceae</taxon>
        <taxon>Tothia</taxon>
    </lineage>
</organism>
<feature type="compositionally biased region" description="Basic residues" evidence="9">
    <location>
        <begin position="436"/>
        <end position="453"/>
    </location>
</feature>
<dbReference type="FunFam" id="3.40.50.300:FF:001218">
    <property type="entry name" value="AAA family ATPase, putative"/>
    <property type="match status" value="1"/>
</dbReference>
<feature type="compositionally biased region" description="Acidic residues" evidence="9">
    <location>
        <begin position="406"/>
        <end position="416"/>
    </location>
</feature>
<reference evidence="11" key="1">
    <citation type="journal article" date="2020" name="Stud. Mycol.">
        <title>101 Dothideomycetes genomes: a test case for predicting lifestyles and emergence of pathogens.</title>
        <authorList>
            <person name="Haridas S."/>
            <person name="Albert R."/>
            <person name="Binder M."/>
            <person name="Bloem J."/>
            <person name="Labutti K."/>
            <person name="Salamov A."/>
            <person name="Andreopoulos B."/>
            <person name="Baker S."/>
            <person name="Barry K."/>
            <person name="Bills G."/>
            <person name="Bluhm B."/>
            <person name="Cannon C."/>
            <person name="Castanera R."/>
            <person name="Culley D."/>
            <person name="Daum C."/>
            <person name="Ezra D."/>
            <person name="Gonzalez J."/>
            <person name="Henrissat B."/>
            <person name="Kuo A."/>
            <person name="Liang C."/>
            <person name="Lipzen A."/>
            <person name="Lutzoni F."/>
            <person name="Magnuson J."/>
            <person name="Mondo S."/>
            <person name="Nolan M."/>
            <person name="Ohm R."/>
            <person name="Pangilinan J."/>
            <person name="Park H.-J."/>
            <person name="Ramirez L."/>
            <person name="Alfaro M."/>
            <person name="Sun H."/>
            <person name="Tritt A."/>
            <person name="Yoshinaga Y."/>
            <person name="Zwiers L.-H."/>
            <person name="Turgeon B."/>
            <person name="Goodwin S."/>
            <person name="Spatafora J."/>
            <person name="Crous P."/>
            <person name="Grigoriev I."/>
        </authorList>
    </citation>
    <scope>NUCLEOTIDE SEQUENCE</scope>
    <source>
        <strain evidence="11">CBS 130266</strain>
    </source>
</reference>
<dbReference type="SUPFAM" id="SSF47370">
    <property type="entry name" value="Bromodomain"/>
    <property type="match status" value="1"/>
</dbReference>
<comment type="caution">
    <text evidence="11">The sequence shown here is derived from an EMBL/GenBank/DDBJ whole genome shotgun (WGS) entry which is preliminary data.</text>
</comment>
<keyword evidence="4" id="KW-0378">Hydrolase</keyword>
<dbReference type="FunFam" id="3.40.50.300:FF:000061">
    <property type="entry name" value="ATPase family, AAA domain-containing 2"/>
    <property type="match status" value="1"/>
</dbReference>
<dbReference type="InterPro" id="IPR027417">
    <property type="entry name" value="P-loop_NTPase"/>
</dbReference>
<evidence type="ECO:0000259" key="10">
    <source>
        <dbReference type="PROSITE" id="PS50014"/>
    </source>
</evidence>
<feature type="region of interest" description="Disordered" evidence="9">
    <location>
        <begin position="1"/>
        <end position="613"/>
    </location>
</feature>
<sequence>MPNYNSSKRKFEDFDPNKSDPNDSDFSESAPGPSSNRRRSQKKSSNKGGGGTAGGGGSSRHSNKRQRRRRGSDSSGIVDDEEELSNESFSEEHSEEEPEINPSTGRAVRRAAKKAVTYEESDEEDVEEEVIESEVEEQEQEEDLDGLSRTPQERGSGGKRKSQVVKLKFKNFDSITPKKEAARPKDIQIPMTRPGRNTRSRTASKPPITPLTAVMNTRRSSRLSHDPEPVMQLTSSGKHAEITRPGTMSPPDQVALGRRTRGGKGMAGKQPGKQPSAIMEESMVNTEGDTEPAEEEGEAEDDAPREESEEEEMLLDLVESVEKDAEAEAEATEEADDVEAVEKAEATEAEQIEEQPPKPVSSEDDEDGPVRRSGRNLRSRAAAISGSQSKKRGIDESSDYNPEGEVPADEIISESDENSRRKRPRRATSSQESPARKTRGGRRQSQRLSRRHSSASDESIDPDELAEEAHELQKSKSRQTRSHRQSAIQYDEPRPRRARAEPVNYTITSLQEQTERDLAGVEEAEPARRAQRKNGGMWRSLHSVAGPFGGLGGPRPLYGGAENENDAVGGVDSDSSEDEGPRPQGIGGAVGMTPTSARNPGFPGGKAAAGGANSGGVADLGRVTKEKKALADADPLGVDENVNFEAVGGLEDHVNSLKEMVMMPLLYPELFARQKITPPRGVLFHGPPGTGKTLLARALANSVSIEGKKVTFFIRKGADALSKWVGEAERQLRLLFEEARKSQPSIIFFDEIDGLAPVRSSKQEQIHASIVATLLALMDGMDGRGQVIVIGATNRPDNVDPALRRPGRFDREFYFPLPDAKARRAIIDINIKGWEPPLQPEFVDQVAEITKGYGGADLRALCTEAALNAIQGTYPQIYSSNKKLLIDPTKIKVLPKDFMLSINKIIPSSERTATSRMEPLHQDIAPLLREPLKGIVDLIDEILPTRAKLSALEEAQFDDRNDEFGFEREKMQRDLDRARIFRPRLLIRGLRGMGQQHLASALLHKFEKLFVQSFDMATLMEDTSRSVEAAIIQLFKEVRRHKPSVIFLPNVDVWYDTIGPHAIKTFVSLLRSLPPNEPVLVLGVMELDRADEKPNAAMMRDLFGFSSKNDFKIKRPNQEAREEYFEALVGYVRKRPSEFPDPENRKRRKIEVLPDAPAEAIASAPLTKEELKRQKRADRHTLNQLKMEIGKVMEQIKKKYRRFVTPVIDDARLRHLFDEQDPTVLTTDLTQEQLQAQEIQHPYVLATDRHGVGGIKEVATQKFFYNMDIVTIETRLSNGYYKRYKDFYADIKYLAKDAKNFSDRDRMIKANELVSNVEVDMIAFENQMPSLNSECEAVYLRELARLKQAQPAESTLMGAARFAPQSISTMDTNGPVILGEPVPGAAPFLAPITPVRPVGSAGSSGPNVIEPRTNGSSVPSRHPDEDAHMADSESTTQPDRSAFLLSVAAHSGTNTQQRRNQAAVFQKMIPGSQIDDYQNSASTTTSGQKTTSSNRTSGHSVAPAGGDLRGHTQSTNGSAGDSHYYPPFDHYAAMSGGSQIPDTQENSDKSGQTHAQQQSSGESAKDIVGEFNIPNKSRLLRRDGGKLIIEAEVPSSQHTSSQSQPASSQGGFSVPKLPEHAVAARQLAATANVPATTTTTGPNPPPLNTHSPHAHTSNIVNILNSPAPDPPLLLDETALSDFKSQIVRRTSGCSVEQLEQVMSSLMNVIWSGRGKWNRTALVKEMGEVFNRCIEDIEYMQDILDPSGNSDGRATRGERVGAGEGRGR</sequence>
<keyword evidence="12" id="KW-1185">Reference proteome</keyword>
<feature type="compositionally biased region" description="Low complexity" evidence="9">
    <location>
        <begin position="1480"/>
        <end position="1493"/>
    </location>
</feature>
<evidence type="ECO:0000256" key="5">
    <source>
        <dbReference type="ARBA" id="ARBA00022840"/>
    </source>
</evidence>
<keyword evidence="5" id="KW-0067">ATP-binding</keyword>
<evidence type="ECO:0000313" key="11">
    <source>
        <dbReference type="EMBL" id="KAF2430309.1"/>
    </source>
</evidence>
<evidence type="ECO:0000256" key="6">
    <source>
        <dbReference type="ARBA" id="ARBA00023117"/>
    </source>
</evidence>
<feature type="compositionally biased region" description="Acidic residues" evidence="9">
    <location>
        <begin position="327"/>
        <end position="339"/>
    </location>
</feature>
<keyword evidence="7" id="KW-0539">Nucleus</keyword>
<evidence type="ECO:0000256" key="9">
    <source>
        <dbReference type="SAM" id="MobiDB-lite"/>
    </source>
</evidence>
<dbReference type="Pfam" id="PF00439">
    <property type="entry name" value="Bromodomain"/>
    <property type="match status" value="1"/>
</dbReference>
<feature type="compositionally biased region" description="Basic residues" evidence="9">
    <location>
        <begin position="61"/>
        <end position="70"/>
    </location>
</feature>
<dbReference type="GO" id="GO:0045815">
    <property type="term" value="P:transcription initiation-coupled chromatin remodeling"/>
    <property type="evidence" value="ECO:0007669"/>
    <property type="project" value="TreeGrafter"/>
</dbReference>
<evidence type="ECO:0000313" key="12">
    <source>
        <dbReference type="Proteomes" id="UP000800235"/>
    </source>
</evidence>
<feature type="compositionally biased region" description="Gly residues" evidence="9">
    <location>
        <begin position="602"/>
        <end position="613"/>
    </location>
</feature>
<dbReference type="EMBL" id="MU007040">
    <property type="protein sequence ID" value="KAF2430309.1"/>
    <property type="molecule type" value="Genomic_DNA"/>
</dbReference>
<feature type="region of interest" description="Disordered" evidence="9">
    <location>
        <begin position="1744"/>
        <end position="1767"/>
    </location>
</feature>
<dbReference type="PANTHER" id="PTHR23069:SF0">
    <property type="entry name" value="TAT-BINDING HOMOLOG 7"/>
    <property type="match status" value="1"/>
</dbReference>
<keyword evidence="3" id="KW-0547">Nucleotide-binding</keyword>
<dbReference type="SUPFAM" id="SSF52540">
    <property type="entry name" value="P-loop containing nucleoside triphosphate hydrolases"/>
    <property type="match status" value="2"/>
</dbReference>
<comment type="similarity">
    <text evidence="2">Belongs to the AAA ATPase family.</text>
</comment>
<dbReference type="PROSITE" id="PS00674">
    <property type="entry name" value="AAA"/>
    <property type="match status" value="1"/>
</dbReference>
<dbReference type="OrthoDB" id="5421at2759"/>